<organism evidence="2 3">
    <name type="scientific">Burkholderia ubonensis</name>
    <dbReference type="NCBI Taxonomy" id="101571"/>
    <lineage>
        <taxon>Bacteria</taxon>
        <taxon>Pseudomonadati</taxon>
        <taxon>Pseudomonadota</taxon>
        <taxon>Betaproteobacteria</taxon>
        <taxon>Burkholderiales</taxon>
        <taxon>Burkholderiaceae</taxon>
        <taxon>Burkholderia</taxon>
        <taxon>Burkholderia cepacia complex</taxon>
    </lineage>
</organism>
<accession>A0A106QC87</accession>
<evidence type="ECO:0000313" key="2">
    <source>
        <dbReference type="EMBL" id="KWA84186.1"/>
    </source>
</evidence>
<name>A0A106QC87_9BURK</name>
<dbReference type="EMBL" id="LPHD01000049">
    <property type="protein sequence ID" value="KWA84186.1"/>
    <property type="molecule type" value="Genomic_DNA"/>
</dbReference>
<sequence>MERMNREERRARIAALEEELKQLRAEERADKAAAAVMTAQLPPETASMQYVERLWIDLKLGARMSRENFLQVIAACREMKKANTRRAASHLHERTGLALYQAIAIVQSL</sequence>
<dbReference type="Proteomes" id="UP000060630">
    <property type="component" value="Unassembled WGS sequence"/>
</dbReference>
<dbReference type="RefSeq" id="WP_060192584.1">
    <property type="nucleotide sequence ID" value="NZ_LPHD01000049.1"/>
</dbReference>
<keyword evidence="1" id="KW-0175">Coiled coil</keyword>
<dbReference type="AlphaFoldDB" id="A0A106QC87"/>
<feature type="coiled-coil region" evidence="1">
    <location>
        <begin position="6"/>
        <end position="33"/>
    </location>
</feature>
<comment type="caution">
    <text evidence="2">The sequence shown here is derived from an EMBL/GenBank/DDBJ whole genome shotgun (WGS) entry which is preliminary data.</text>
</comment>
<evidence type="ECO:0000256" key="1">
    <source>
        <dbReference type="SAM" id="Coils"/>
    </source>
</evidence>
<evidence type="ECO:0000313" key="3">
    <source>
        <dbReference type="Proteomes" id="UP000060630"/>
    </source>
</evidence>
<gene>
    <name evidence="2" type="ORF">WL29_22765</name>
</gene>
<reference evidence="2 3" key="1">
    <citation type="submission" date="2015-11" db="EMBL/GenBank/DDBJ databases">
        <title>Expanding the genomic diversity of Burkholderia species for the development of highly accurate diagnostics.</title>
        <authorList>
            <person name="Sahl J."/>
            <person name="Keim P."/>
            <person name="Wagner D."/>
        </authorList>
    </citation>
    <scope>NUCLEOTIDE SEQUENCE [LARGE SCALE GENOMIC DNA]</scope>
    <source>
        <strain evidence="2 3">MSMB2087WGS</strain>
    </source>
</reference>
<proteinExistence type="predicted"/>
<protein>
    <submittedName>
        <fullName evidence="2">Uncharacterized protein</fullName>
    </submittedName>
</protein>